<dbReference type="SUPFAM" id="SSF51735">
    <property type="entry name" value="NAD(P)-binding Rossmann-fold domains"/>
    <property type="match status" value="1"/>
</dbReference>
<feature type="domain" description="NAD(P)-binding" evidence="1">
    <location>
        <begin position="5"/>
        <end position="298"/>
    </location>
</feature>
<organism evidence="2 3">
    <name type="scientific">Paenibacillus radicis</name>
    <name type="common">ex Xue et al. 2023</name>
    <dbReference type="NCBI Taxonomy" id="2972489"/>
    <lineage>
        <taxon>Bacteria</taxon>
        <taxon>Bacillati</taxon>
        <taxon>Bacillota</taxon>
        <taxon>Bacilli</taxon>
        <taxon>Bacillales</taxon>
        <taxon>Paenibacillaceae</taxon>
        <taxon>Paenibacillus</taxon>
    </lineage>
</organism>
<dbReference type="PANTHER" id="PTHR43000">
    <property type="entry name" value="DTDP-D-GLUCOSE 4,6-DEHYDRATASE-RELATED"/>
    <property type="match status" value="1"/>
</dbReference>
<dbReference type="CDD" id="cd05260">
    <property type="entry name" value="GDP_MD_SDR_e"/>
    <property type="match status" value="1"/>
</dbReference>
<dbReference type="InterPro" id="IPR016040">
    <property type="entry name" value="NAD(P)-bd_dom"/>
</dbReference>
<accession>A0ABT1YS15</accession>
<protein>
    <submittedName>
        <fullName evidence="2">GDP-mannose 4,6-dehydratase</fullName>
    </submittedName>
</protein>
<evidence type="ECO:0000313" key="3">
    <source>
        <dbReference type="Proteomes" id="UP001300012"/>
    </source>
</evidence>
<dbReference type="Proteomes" id="UP001300012">
    <property type="component" value="Unassembled WGS sequence"/>
</dbReference>
<keyword evidence="3" id="KW-1185">Reference proteome</keyword>
<dbReference type="EMBL" id="JANQBD010000034">
    <property type="protein sequence ID" value="MCR8635973.1"/>
    <property type="molecule type" value="Genomic_DNA"/>
</dbReference>
<evidence type="ECO:0000313" key="2">
    <source>
        <dbReference type="EMBL" id="MCR8635973.1"/>
    </source>
</evidence>
<sequence>MAKVLVTGSSGFVGSYMVEHFKNTDVELIVTSRTVTNQNTVRLDLNDKESVIEVLRENKPTHIVNLAGQSSVGLSWKHKQTTFEVNMLGIMNLLDVVLEYIPDCRILSVGSSEEYGLVNLGDCPIPETNVLNPLSPYGLSKLSAGYLCMQYARSYGINVFHTRTFNHIGVGQNLGFVTQDFAKQIADIEKGDQEPIINVGNLEAIRDFTDVRDIVEAYELLLFNAEGGEIYNVCSGKGLRIIEILNILISKSKADINIVQSTDKMRPADVPILIGDNSKLISTTNWNVKHTIENSLEEILNYYREK</sequence>
<evidence type="ECO:0000259" key="1">
    <source>
        <dbReference type="Pfam" id="PF16363"/>
    </source>
</evidence>
<dbReference type="Gene3D" id="3.90.25.10">
    <property type="entry name" value="UDP-galactose 4-epimerase, domain 1"/>
    <property type="match status" value="1"/>
</dbReference>
<proteinExistence type="predicted"/>
<dbReference type="Pfam" id="PF16363">
    <property type="entry name" value="GDP_Man_Dehyd"/>
    <property type="match status" value="1"/>
</dbReference>
<gene>
    <name evidence="2" type="ORF">NV381_32755</name>
</gene>
<name>A0ABT1YS15_9BACL</name>
<reference evidence="2 3" key="1">
    <citation type="submission" date="2022-08" db="EMBL/GenBank/DDBJ databases">
        <title>Paenibacillus endoradicis sp. nov., Paenibacillus radicibacter sp. nov and Paenibacillus pararadicis sp. nov., three cold-adapted plant growth-promoting bacteria isolated from root of Larix gmelinii in Great Khingan.</title>
        <authorList>
            <person name="Xue H."/>
        </authorList>
    </citation>
    <scope>NUCLEOTIDE SEQUENCE [LARGE SCALE GENOMIC DNA]</scope>
    <source>
        <strain evidence="2 3">N5-1-1-5</strain>
    </source>
</reference>
<comment type="caution">
    <text evidence="2">The sequence shown here is derived from an EMBL/GenBank/DDBJ whole genome shotgun (WGS) entry which is preliminary data.</text>
</comment>
<dbReference type="InterPro" id="IPR036291">
    <property type="entry name" value="NAD(P)-bd_dom_sf"/>
</dbReference>
<dbReference type="RefSeq" id="WP_258217514.1">
    <property type="nucleotide sequence ID" value="NZ_JANQBD010000034.1"/>
</dbReference>
<dbReference type="Gene3D" id="3.40.50.720">
    <property type="entry name" value="NAD(P)-binding Rossmann-like Domain"/>
    <property type="match status" value="1"/>
</dbReference>